<feature type="compositionally biased region" description="Gly residues" evidence="8">
    <location>
        <begin position="603"/>
        <end position="612"/>
    </location>
</feature>
<evidence type="ECO:0000256" key="4">
    <source>
        <dbReference type="ARBA" id="ARBA00022692"/>
    </source>
</evidence>
<dbReference type="GO" id="GO:0005381">
    <property type="term" value="F:iron ion transmembrane transporter activity"/>
    <property type="evidence" value="ECO:0007669"/>
    <property type="project" value="UniProtKB-UniRule"/>
</dbReference>
<accession>A0A914ZZQ0</accession>
<dbReference type="PANTHER" id="PTHR11660:SF57">
    <property type="entry name" value="SOLUTE CARRIER FAMILY 40 MEMBER"/>
    <property type="match status" value="1"/>
</dbReference>
<dbReference type="WBParaSite" id="PgE023_g003_t01">
    <property type="protein sequence ID" value="PgE023_g003_t01"/>
    <property type="gene ID" value="PgE023_g003"/>
</dbReference>
<evidence type="ECO:0000256" key="2">
    <source>
        <dbReference type="ARBA" id="ARBA00006279"/>
    </source>
</evidence>
<evidence type="ECO:0000313" key="10">
    <source>
        <dbReference type="WBParaSite" id="PgE023_g003_t01"/>
    </source>
</evidence>
<organism evidence="9 10">
    <name type="scientific">Parascaris univalens</name>
    <name type="common">Nematode worm</name>
    <dbReference type="NCBI Taxonomy" id="6257"/>
    <lineage>
        <taxon>Eukaryota</taxon>
        <taxon>Metazoa</taxon>
        <taxon>Ecdysozoa</taxon>
        <taxon>Nematoda</taxon>
        <taxon>Chromadorea</taxon>
        <taxon>Rhabditida</taxon>
        <taxon>Spirurina</taxon>
        <taxon>Ascaridomorpha</taxon>
        <taxon>Ascaridoidea</taxon>
        <taxon>Ascarididae</taxon>
        <taxon>Parascaris</taxon>
    </lineage>
</organism>
<dbReference type="InterPro" id="IPR036259">
    <property type="entry name" value="MFS_trans_sf"/>
</dbReference>
<dbReference type="SUPFAM" id="SSF103473">
    <property type="entry name" value="MFS general substrate transporter"/>
    <property type="match status" value="1"/>
</dbReference>
<feature type="transmembrane region" description="Helical" evidence="7">
    <location>
        <begin position="525"/>
        <end position="549"/>
    </location>
</feature>
<dbReference type="Pfam" id="PF06963">
    <property type="entry name" value="FPN1"/>
    <property type="match status" value="1"/>
</dbReference>
<keyword evidence="4 7" id="KW-0812">Transmembrane</keyword>
<feature type="transmembrane region" description="Helical" evidence="7">
    <location>
        <begin position="356"/>
        <end position="375"/>
    </location>
</feature>
<comment type="caution">
    <text evidence="7">Lacks conserved residue(s) required for the propagation of feature annotation.</text>
</comment>
<feature type="transmembrane region" description="Helical" evidence="7">
    <location>
        <begin position="167"/>
        <end position="186"/>
    </location>
</feature>
<dbReference type="Gene3D" id="1.20.1250.20">
    <property type="entry name" value="MFS general substrate transporter like domains"/>
    <property type="match status" value="1"/>
</dbReference>
<feature type="compositionally biased region" description="Low complexity" evidence="8">
    <location>
        <begin position="570"/>
        <end position="581"/>
    </location>
</feature>
<evidence type="ECO:0000256" key="6">
    <source>
        <dbReference type="ARBA" id="ARBA00023136"/>
    </source>
</evidence>
<evidence type="ECO:0000313" key="9">
    <source>
        <dbReference type="Proteomes" id="UP000887569"/>
    </source>
</evidence>
<keyword evidence="7" id="KW-0406">Ion transport</keyword>
<dbReference type="Proteomes" id="UP000887569">
    <property type="component" value="Unplaced"/>
</dbReference>
<evidence type="ECO:0000256" key="5">
    <source>
        <dbReference type="ARBA" id="ARBA00022989"/>
    </source>
</evidence>
<feature type="transmembrane region" description="Helical" evidence="7">
    <location>
        <begin position="78"/>
        <end position="98"/>
    </location>
</feature>
<dbReference type="InterPro" id="IPR009716">
    <property type="entry name" value="Ferroportin-1"/>
</dbReference>
<sequence length="612" mass="68422">TERSRWRFHYFVIFSNYRRHYWTAKITPLTVRKRSAEHHQGNRNVMGKYWERFLRLFPTFPFVKLYTAYTISCIGDRLWTFAVTLILEYIGGIRLVCLDQLIEEIIIMLLSSFVGNWLDRQTRKRGTLTVLAVNNVNVALSAALLAASIRMNYKKPVDDPSNGVRHGISVTCLILAILCCSLGCLASEAEKLAFTKDWIVVMTAKEHKTLSVSNAVMKTIDLSSAVISPSLSGILTDQLGYELACILFVIWNLVSWVIEALLLRNIYYSVPELATRTPLKEKTDDKAKKRSSKTSEQSDKIGNCWNSLFYVFHVYWSQTVFTAALGLALLYMTVLGFDGIAIGYGRSQGLSATWLGILRSIGSACGIAGVLSYTAFETNIGVRRTGLIGFTAQQLALYVCIASVWLPGSPFDPYSYFSELTLSIWLDRFKDAFRFAPMNRTEVVTINWSRWTSNGHSIISVFTLLIGIALARFGLYMADLSITQIMQEKVPENQRGTVFGVQDSVCQFFSVLKDMMVIILPDPRAFGALIIVSVLFVLSGFVFYCYYLIKTRHQRRTQSTKETLSVTPESSSPAKLSSDSSGTTNCHTGDMTDAPQSSIPLLSGGGIVTKTS</sequence>
<feature type="transmembrane region" description="Helical" evidence="7">
    <location>
        <begin position="320"/>
        <end position="344"/>
    </location>
</feature>
<protein>
    <recommendedName>
        <fullName evidence="7">Solute carrier family 40 member</fullName>
    </recommendedName>
</protein>
<evidence type="ECO:0000256" key="8">
    <source>
        <dbReference type="SAM" id="MobiDB-lite"/>
    </source>
</evidence>
<feature type="transmembrane region" description="Helical" evidence="7">
    <location>
        <begin position="53"/>
        <end position="72"/>
    </location>
</feature>
<comment type="subcellular location">
    <subcellularLocation>
        <location evidence="1 7">Membrane</location>
        <topology evidence="1 7">Multi-pass membrane protein</topology>
    </subcellularLocation>
</comment>
<keyword evidence="9" id="KW-1185">Reference proteome</keyword>
<feature type="transmembrane region" description="Helical" evidence="7">
    <location>
        <begin position="387"/>
        <end position="406"/>
    </location>
</feature>
<feature type="compositionally biased region" description="Polar residues" evidence="8">
    <location>
        <begin position="560"/>
        <end position="569"/>
    </location>
</feature>
<feature type="transmembrane region" description="Helical" evidence="7">
    <location>
        <begin position="128"/>
        <end position="147"/>
    </location>
</feature>
<dbReference type="PANTHER" id="PTHR11660">
    <property type="entry name" value="SOLUTE CARRIER FAMILY 40 MEMBER"/>
    <property type="match status" value="1"/>
</dbReference>
<feature type="region of interest" description="Disordered" evidence="8">
    <location>
        <begin position="558"/>
        <end position="612"/>
    </location>
</feature>
<reference evidence="10" key="1">
    <citation type="submission" date="2022-11" db="UniProtKB">
        <authorList>
            <consortium name="WormBaseParasite"/>
        </authorList>
    </citation>
    <scope>IDENTIFICATION</scope>
</reference>
<evidence type="ECO:0000256" key="1">
    <source>
        <dbReference type="ARBA" id="ARBA00004141"/>
    </source>
</evidence>
<keyword evidence="3 7" id="KW-0813">Transport</keyword>
<feature type="transmembrane region" description="Helical" evidence="7">
    <location>
        <begin position="458"/>
        <end position="478"/>
    </location>
</feature>
<dbReference type="AlphaFoldDB" id="A0A914ZZQ0"/>
<evidence type="ECO:0000256" key="7">
    <source>
        <dbReference type="RuleBase" id="RU365065"/>
    </source>
</evidence>
<keyword evidence="5 7" id="KW-1133">Transmembrane helix</keyword>
<keyword evidence="6 7" id="KW-0472">Membrane</keyword>
<dbReference type="GO" id="GO:0016020">
    <property type="term" value="C:membrane"/>
    <property type="evidence" value="ECO:0007669"/>
    <property type="project" value="UniProtKB-SubCell"/>
</dbReference>
<proteinExistence type="inferred from homology"/>
<comment type="similarity">
    <text evidence="2 7">Belongs to the ferroportin (FP) (TC 2.A.100) family. SLC40A subfamily.</text>
</comment>
<comment type="function">
    <text evidence="7">May be involved in iron transport and iron homeostasis.</text>
</comment>
<evidence type="ECO:0000256" key="3">
    <source>
        <dbReference type="ARBA" id="ARBA00022448"/>
    </source>
</evidence>
<name>A0A914ZZQ0_PARUN</name>